<dbReference type="Pfam" id="PF04434">
    <property type="entry name" value="SWIM"/>
    <property type="match status" value="1"/>
</dbReference>
<evidence type="ECO:0000313" key="7">
    <source>
        <dbReference type="Proteomes" id="UP000326837"/>
    </source>
</evidence>
<evidence type="ECO:0000256" key="2">
    <source>
        <dbReference type="PROSITE-ProRule" id="PRU00325"/>
    </source>
</evidence>
<protein>
    <recommendedName>
        <fullName evidence="8">Helicase SNF2</fullName>
    </recommendedName>
</protein>
<dbReference type="InterPro" id="IPR038718">
    <property type="entry name" value="SNF2-like_sf"/>
</dbReference>
<reference evidence="7" key="1">
    <citation type="submission" date="2019-10" db="EMBL/GenBank/DDBJ databases">
        <title>Lacipirellula parvula gen. nov., sp. nov., representing a lineage of planctomycetes widespread in freshwater anoxic habitats, and description of the family Lacipirellulaceae.</title>
        <authorList>
            <person name="Dedysh S.N."/>
            <person name="Kulichevskaya I.S."/>
            <person name="Beletsky A.V."/>
            <person name="Rakitin A.L."/>
            <person name="Mardanov A.V."/>
            <person name="Ivanova A.A."/>
            <person name="Saltykova V.X."/>
            <person name="Rijpstra W.I.C."/>
            <person name="Sinninghe Damste J.S."/>
            <person name="Ravin N.V."/>
        </authorList>
    </citation>
    <scope>NUCLEOTIDE SEQUENCE [LARGE SCALE GENOMIC DNA]</scope>
    <source>
        <strain evidence="7">PX69</strain>
    </source>
</reference>
<dbReference type="PROSITE" id="PS50966">
    <property type="entry name" value="ZF_SWIM"/>
    <property type="match status" value="1"/>
</dbReference>
<dbReference type="Gene3D" id="3.40.50.300">
    <property type="entry name" value="P-loop containing nucleotide triphosphate hydrolases"/>
    <property type="match status" value="1"/>
</dbReference>
<dbReference type="PROSITE" id="PS51192">
    <property type="entry name" value="HELICASE_ATP_BIND_1"/>
    <property type="match status" value="1"/>
</dbReference>
<feature type="domain" description="Helicase C-terminal" evidence="5">
    <location>
        <begin position="725"/>
        <end position="877"/>
    </location>
</feature>
<dbReference type="InterPro" id="IPR014001">
    <property type="entry name" value="Helicase_ATP-bd"/>
</dbReference>
<proteinExistence type="predicted"/>
<sequence length="890" mass="98624">MSLAARCLREFTAKVRAKGENYFRSRAVQWSSVDARSAVGTVRGNGPEPYRIVISWGAPEIGVVASCTCPYYEGGDFCKHLWAALLKIDAEGLAAGLDAELGEANAPLALIHRFERNFDDDADDDESWGASDAEAEQAERAAWQVGRWGAISGGHASMPRAGDAAEAGDAAAELSLPIVDVAPRGILRIFPAPDATGFPHYHKADRLYAEAAFDYDGVEVGLEAWLPTVFDAAGNRVIRRHEAAEERLIEQLSQLRVGPQRPLYYYDPPGNVEFPLKKFDDVVRGLAELGWAIEAEGRPVRRAGQTQAVVRSGVDWFDLDLSVEFGGAAIPLPRLLAALQRKERFVVLDDGSQGLLPEEWLARWGPLAELAEVEGEQLRFRPSQAMLLDVLLAEQGDEIRLEVDRQFVRVRDRLRSFAGVEPLAAPADFRGELRGYQREGLGWLAFLADFGLGGCLADDMGLGKTVQVLAWLAGRQSQRQRNAEHRPTLVVAPKSVVFNWLQEAERFAPQLRAVDYTGTQRHDRVGVFADADLVATTYGTMRQDIELLREQPFDYVILDEAQAIKNPQSVSAKAARLLNAAHRLALTGTPVENRLSDLWSIFEFLNPGMLGRSKTLQAFTGGGEERLEPLRRALAPFILRRTKDEVLKELPEKTEQTLFVELLPADRKRYNELREHYRASLLKQVEAEGMKAARMHVLESLLRLRQAACHGGLLDAKLASKPSAKLETLLEQVEEIVAEGHKAIVFSQFTSLLAIVRTQLDAQGVAYEYLDGKTRNRQQRVERFQHDAACPLFLVSLKAGGTGLNLTAADYVFLLDPWWNPAAEAQAIDRAHRLGQQRPVFAYRLVARDTVEEKILQLQQRKRKLADAIVSGDGGPLEGMTAAELGMLLS</sequence>
<dbReference type="InterPro" id="IPR007527">
    <property type="entry name" value="Znf_SWIM"/>
</dbReference>
<dbReference type="PROSITE" id="PS51194">
    <property type="entry name" value="HELICASE_CTER"/>
    <property type="match status" value="1"/>
</dbReference>
<dbReference type="SUPFAM" id="SSF52540">
    <property type="entry name" value="P-loop containing nucleoside triphosphate hydrolases"/>
    <property type="match status" value="2"/>
</dbReference>
<dbReference type="InterPro" id="IPR001650">
    <property type="entry name" value="Helicase_C-like"/>
</dbReference>
<evidence type="ECO:0000259" key="5">
    <source>
        <dbReference type="PROSITE" id="PS51194"/>
    </source>
</evidence>
<evidence type="ECO:0000259" key="3">
    <source>
        <dbReference type="PROSITE" id="PS50966"/>
    </source>
</evidence>
<keyword evidence="7" id="KW-1185">Reference proteome</keyword>
<dbReference type="KEGG" id="lpav:PLANPX_6100"/>
<dbReference type="InterPro" id="IPR027417">
    <property type="entry name" value="P-loop_NTPase"/>
</dbReference>
<name>A0A5K7XJ05_9BACT</name>
<dbReference type="InterPro" id="IPR000330">
    <property type="entry name" value="SNF2_N"/>
</dbReference>
<dbReference type="GO" id="GO:0016787">
    <property type="term" value="F:hydrolase activity"/>
    <property type="evidence" value="ECO:0007669"/>
    <property type="project" value="UniProtKB-KW"/>
</dbReference>
<evidence type="ECO:0008006" key="8">
    <source>
        <dbReference type="Google" id="ProtNLM"/>
    </source>
</evidence>
<feature type="domain" description="SWIM-type" evidence="3">
    <location>
        <begin position="50"/>
        <end position="89"/>
    </location>
</feature>
<accession>A0A5K7XJ05</accession>
<dbReference type="Pfam" id="PF00271">
    <property type="entry name" value="Helicase_C"/>
    <property type="match status" value="1"/>
</dbReference>
<evidence type="ECO:0000259" key="4">
    <source>
        <dbReference type="PROSITE" id="PS51192"/>
    </source>
</evidence>
<keyword evidence="2" id="KW-0863">Zinc-finger</keyword>
<dbReference type="SMART" id="SM00487">
    <property type="entry name" value="DEXDc"/>
    <property type="match status" value="1"/>
</dbReference>
<dbReference type="Gene3D" id="3.40.50.10810">
    <property type="entry name" value="Tandem AAA-ATPase domain"/>
    <property type="match status" value="1"/>
</dbReference>
<organism evidence="6 7">
    <name type="scientific">Lacipirellula parvula</name>
    <dbReference type="NCBI Taxonomy" id="2650471"/>
    <lineage>
        <taxon>Bacteria</taxon>
        <taxon>Pseudomonadati</taxon>
        <taxon>Planctomycetota</taxon>
        <taxon>Planctomycetia</taxon>
        <taxon>Pirellulales</taxon>
        <taxon>Lacipirellulaceae</taxon>
        <taxon>Lacipirellula</taxon>
    </lineage>
</organism>
<dbReference type="AlphaFoldDB" id="A0A5K7XJ05"/>
<evidence type="ECO:0000313" key="6">
    <source>
        <dbReference type="EMBL" id="BBO36488.1"/>
    </source>
</evidence>
<dbReference type="Proteomes" id="UP000326837">
    <property type="component" value="Chromosome"/>
</dbReference>
<dbReference type="GO" id="GO:0005524">
    <property type="term" value="F:ATP binding"/>
    <property type="evidence" value="ECO:0007669"/>
    <property type="project" value="InterPro"/>
</dbReference>
<dbReference type="RefSeq" id="WP_152101647.1">
    <property type="nucleotide sequence ID" value="NZ_AP021861.1"/>
</dbReference>
<dbReference type="Pfam" id="PF00176">
    <property type="entry name" value="SNF2-rel_dom"/>
    <property type="match status" value="1"/>
</dbReference>
<keyword evidence="2" id="KW-0862">Zinc</keyword>
<dbReference type="CDD" id="cd18012">
    <property type="entry name" value="DEXQc_arch_SWI2_SNF2"/>
    <property type="match status" value="1"/>
</dbReference>
<keyword evidence="2" id="KW-0479">Metal-binding</keyword>
<evidence type="ECO:0000256" key="1">
    <source>
        <dbReference type="ARBA" id="ARBA00022801"/>
    </source>
</evidence>
<dbReference type="GO" id="GO:0008270">
    <property type="term" value="F:zinc ion binding"/>
    <property type="evidence" value="ECO:0007669"/>
    <property type="project" value="UniProtKB-KW"/>
</dbReference>
<dbReference type="EMBL" id="AP021861">
    <property type="protein sequence ID" value="BBO36488.1"/>
    <property type="molecule type" value="Genomic_DNA"/>
</dbReference>
<gene>
    <name evidence="6" type="ORF">PLANPX_6100</name>
</gene>
<dbReference type="PANTHER" id="PTHR10799">
    <property type="entry name" value="SNF2/RAD54 HELICASE FAMILY"/>
    <property type="match status" value="1"/>
</dbReference>
<dbReference type="SMART" id="SM00490">
    <property type="entry name" value="HELICc"/>
    <property type="match status" value="1"/>
</dbReference>
<dbReference type="CDD" id="cd18793">
    <property type="entry name" value="SF2_C_SNF"/>
    <property type="match status" value="1"/>
</dbReference>
<feature type="domain" description="Helicase ATP-binding" evidence="4">
    <location>
        <begin position="445"/>
        <end position="608"/>
    </location>
</feature>
<keyword evidence="1" id="KW-0378">Hydrolase</keyword>
<dbReference type="InterPro" id="IPR049730">
    <property type="entry name" value="SNF2/RAD54-like_C"/>
</dbReference>